<dbReference type="EMBL" id="MGGW01000006">
    <property type="protein sequence ID" value="OGM55014.1"/>
    <property type="molecule type" value="Genomic_DNA"/>
</dbReference>
<evidence type="ECO:0008006" key="4">
    <source>
        <dbReference type="Google" id="ProtNLM"/>
    </source>
</evidence>
<reference evidence="2 3" key="1">
    <citation type="journal article" date="2016" name="Nat. Commun.">
        <title>Thousands of microbial genomes shed light on interconnected biogeochemical processes in an aquifer system.</title>
        <authorList>
            <person name="Anantharaman K."/>
            <person name="Brown C.T."/>
            <person name="Hug L.A."/>
            <person name="Sharon I."/>
            <person name="Castelle C.J."/>
            <person name="Probst A.J."/>
            <person name="Thomas B.C."/>
            <person name="Singh A."/>
            <person name="Wilkins M.J."/>
            <person name="Karaoz U."/>
            <person name="Brodie E.L."/>
            <person name="Williams K.H."/>
            <person name="Hubbard S.S."/>
            <person name="Banfield J.F."/>
        </authorList>
    </citation>
    <scope>NUCLEOTIDE SEQUENCE [LARGE SCALE GENOMIC DNA]</scope>
</reference>
<evidence type="ECO:0000313" key="3">
    <source>
        <dbReference type="Proteomes" id="UP000178603"/>
    </source>
</evidence>
<feature type="coiled-coil region" evidence="1">
    <location>
        <begin position="49"/>
        <end position="76"/>
    </location>
</feature>
<organism evidence="2 3">
    <name type="scientific">Candidatus Woesebacteria bacterium RIFCSPHIGHO2_12_FULL_41_24</name>
    <dbReference type="NCBI Taxonomy" id="1802510"/>
    <lineage>
        <taxon>Bacteria</taxon>
        <taxon>Candidatus Woeseibacteriota</taxon>
    </lineage>
</organism>
<evidence type="ECO:0000313" key="2">
    <source>
        <dbReference type="EMBL" id="OGM55014.1"/>
    </source>
</evidence>
<dbReference type="Pfam" id="PF04977">
    <property type="entry name" value="DivIC"/>
    <property type="match status" value="1"/>
</dbReference>
<dbReference type="InterPro" id="IPR007060">
    <property type="entry name" value="FtsL/DivIC"/>
</dbReference>
<name>A0A1F8ATD9_9BACT</name>
<protein>
    <recommendedName>
        <fullName evidence="4">Cell division protein FtsL</fullName>
    </recommendedName>
</protein>
<gene>
    <name evidence="2" type="ORF">A3E44_04645</name>
</gene>
<dbReference type="Proteomes" id="UP000178603">
    <property type="component" value="Unassembled WGS sequence"/>
</dbReference>
<dbReference type="AlphaFoldDB" id="A0A1F8ATD9"/>
<comment type="caution">
    <text evidence="2">The sequence shown here is derived from an EMBL/GenBank/DDBJ whole genome shotgun (WGS) entry which is preliminary data.</text>
</comment>
<accession>A0A1F8ATD9</accession>
<sequence>MKRVILREENTRESKARRVVRFISFAVGVVFSISLIRNALDFYRSGDRIDEASSKVSELEKVNQELRERLEEVQSQEYIERESRNKLGLAREGEIVVVLPDEEVLRKLAPPKREEEKDELPEPNWREWLDLFF</sequence>
<proteinExistence type="predicted"/>
<keyword evidence="1" id="KW-0175">Coiled coil</keyword>
<evidence type="ECO:0000256" key="1">
    <source>
        <dbReference type="SAM" id="Coils"/>
    </source>
</evidence>